<sequence>MIVQVNETTPVRLVWRAGRRGRGVRVLEHEMRVAAAGSWAARALQLAGLAEYVDLRVTIQQALADR</sequence>
<evidence type="ECO:0000313" key="1">
    <source>
        <dbReference type="EMBL" id="ALG08209.1"/>
    </source>
</evidence>
<dbReference type="EMBL" id="CP012752">
    <property type="protein sequence ID" value="ALG08209.1"/>
    <property type="molecule type" value="Genomic_DNA"/>
</dbReference>
<keyword evidence="2" id="KW-1185">Reference proteome</keyword>
<accession>A0A0N9HXV7</accession>
<dbReference type="AlphaFoldDB" id="A0A0N9HXV7"/>
<gene>
    <name evidence="1" type="ORF">AOZ06_15985</name>
</gene>
<proteinExistence type="predicted"/>
<dbReference type="RefSeq" id="WP_054290116.1">
    <property type="nucleotide sequence ID" value="NZ_CP012752.1"/>
</dbReference>
<organism evidence="1 2">
    <name type="scientific">Kibdelosporangium phytohabitans</name>
    <dbReference type="NCBI Taxonomy" id="860235"/>
    <lineage>
        <taxon>Bacteria</taxon>
        <taxon>Bacillati</taxon>
        <taxon>Actinomycetota</taxon>
        <taxon>Actinomycetes</taxon>
        <taxon>Pseudonocardiales</taxon>
        <taxon>Pseudonocardiaceae</taxon>
        <taxon>Kibdelosporangium</taxon>
    </lineage>
</organism>
<name>A0A0N9HXV7_9PSEU</name>
<dbReference type="Proteomes" id="UP000063699">
    <property type="component" value="Chromosome"/>
</dbReference>
<reference evidence="1 2" key="1">
    <citation type="submission" date="2015-07" db="EMBL/GenBank/DDBJ databases">
        <title>Genome sequencing of Kibdelosporangium phytohabitans.</title>
        <authorList>
            <person name="Qin S."/>
            <person name="Xing K."/>
        </authorList>
    </citation>
    <scope>NUCLEOTIDE SEQUENCE [LARGE SCALE GENOMIC DNA]</scope>
    <source>
        <strain evidence="1 2">KLBMP1111</strain>
    </source>
</reference>
<evidence type="ECO:0000313" key="2">
    <source>
        <dbReference type="Proteomes" id="UP000063699"/>
    </source>
</evidence>
<dbReference type="KEGG" id="kphy:AOZ06_15985"/>
<protein>
    <submittedName>
        <fullName evidence="1">Uncharacterized protein</fullName>
    </submittedName>
</protein>